<name>A0A4D4LSQ0_STRAX</name>
<gene>
    <name evidence="1" type="ORF">SAV14893_034280</name>
    <name evidence="2" type="ORF">SAV31267_052930</name>
</gene>
<dbReference type="EMBL" id="BJHY01000001">
    <property type="protein sequence ID" value="GDY75808.1"/>
    <property type="molecule type" value="Genomic_DNA"/>
</dbReference>
<dbReference type="InterPro" id="IPR029068">
    <property type="entry name" value="Glyas_Bleomycin-R_OHBP_Dase"/>
</dbReference>
<protein>
    <recommendedName>
        <fullName evidence="5">Glyoxalase-like domain-containing protein</fullName>
    </recommendedName>
</protein>
<dbReference type="AlphaFoldDB" id="A0A4D4LSQ0"/>
<reference evidence="1 4" key="2">
    <citation type="submission" date="2019-04" db="EMBL/GenBank/DDBJ databases">
        <title>Draft genome sequences of Streptomyces avermitilis NBRC 14893.</title>
        <authorList>
            <person name="Komaki H."/>
            <person name="Tamura T."/>
            <person name="Hosoyama A."/>
        </authorList>
    </citation>
    <scope>NUCLEOTIDE SEQUENCE [LARGE SCALE GENOMIC DNA]</scope>
    <source>
        <strain evidence="1 4">NBRC 14893</strain>
    </source>
</reference>
<reference evidence="2 3" key="1">
    <citation type="submission" date="2019-04" db="EMBL/GenBank/DDBJ databases">
        <title>Draft genome sequences of Streptomyces avermitilis ATCC 31267.</title>
        <authorList>
            <person name="Komaki H."/>
            <person name="Tamura T."/>
            <person name="Hosoyama A."/>
        </authorList>
    </citation>
    <scope>NUCLEOTIDE SEQUENCE [LARGE SCALE GENOMIC DNA]</scope>
    <source>
        <strain evidence="2 3">ATCC 31267</strain>
    </source>
</reference>
<dbReference type="Gene3D" id="3.10.180.10">
    <property type="entry name" value="2,3-Dihydroxybiphenyl 1,2-Dioxygenase, domain 1"/>
    <property type="match status" value="1"/>
</dbReference>
<comment type="caution">
    <text evidence="1">The sequence shown here is derived from an EMBL/GenBank/DDBJ whole genome shotgun (WGS) entry which is preliminary data.</text>
</comment>
<dbReference type="EMBL" id="BJHX01000001">
    <property type="protein sequence ID" value="GDY64035.1"/>
    <property type="molecule type" value="Genomic_DNA"/>
</dbReference>
<dbReference type="GeneID" id="91294974"/>
<accession>A0A4D4LSQ0</accession>
<evidence type="ECO:0000313" key="4">
    <source>
        <dbReference type="Proteomes" id="UP000302139"/>
    </source>
</evidence>
<evidence type="ECO:0008006" key="5">
    <source>
        <dbReference type="Google" id="ProtNLM"/>
    </source>
</evidence>
<dbReference type="Proteomes" id="UP000302139">
    <property type="component" value="Unassembled WGS sequence"/>
</dbReference>
<sequence>MGRTRLSSIVFDVSNASDARELAGFYGRLLEYEVRSEEPDRVLT</sequence>
<evidence type="ECO:0000313" key="3">
    <source>
        <dbReference type="Proteomes" id="UP000299211"/>
    </source>
</evidence>
<evidence type="ECO:0000313" key="2">
    <source>
        <dbReference type="EMBL" id="GDY75808.1"/>
    </source>
</evidence>
<dbReference type="RefSeq" id="WP_306292866.1">
    <property type="nucleotide sequence ID" value="NZ_BAABTN010000027.1"/>
</dbReference>
<organism evidence="1 4">
    <name type="scientific">Streptomyces avermitilis</name>
    <dbReference type="NCBI Taxonomy" id="33903"/>
    <lineage>
        <taxon>Bacteria</taxon>
        <taxon>Bacillati</taxon>
        <taxon>Actinomycetota</taxon>
        <taxon>Actinomycetes</taxon>
        <taxon>Kitasatosporales</taxon>
        <taxon>Streptomycetaceae</taxon>
        <taxon>Streptomyces</taxon>
    </lineage>
</organism>
<proteinExistence type="predicted"/>
<evidence type="ECO:0000313" key="1">
    <source>
        <dbReference type="EMBL" id="GDY64035.1"/>
    </source>
</evidence>
<dbReference type="Proteomes" id="UP000299211">
    <property type="component" value="Unassembled WGS sequence"/>
</dbReference>